<evidence type="ECO:0000256" key="2">
    <source>
        <dbReference type="ARBA" id="ARBA00022723"/>
    </source>
</evidence>
<dbReference type="STRING" id="1193518.BN13_160012"/>
<accession>A0A077M901</accession>
<feature type="domain" description="PIN" evidence="5">
    <location>
        <begin position="7"/>
        <end position="114"/>
    </location>
</feature>
<organism evidence="7 8">
    <name type="scientific">Nostocoides jenkinsii Ben 74</name>
    <dbReference type="NCBI Taxonomy" id="1193518"/>
    <lineage>
        <taxon>Bacteria</taxon>
        <taxon>Bacillati</taxon>
        <taxon>Actinomycetota</taxon>
        <taxon>Actinomycetes</taxon>
        <taxon>Micrococcales</taxon>
        <taxon>Intrasporangiaceae</taxon>
        <taxon>Nostocoides</taxon>
    </lineage>
</organism>
<proteinExistence type="predicted"/>
<evidence type="ECO:0000256" key="4">
    <source>
        <dbReference type="ARBA" id="ARBA00022842"/>
    </source>
</evidence>
<dbReference type="InterPro" id="IPR058652">
    <property type="entry name" value="VapC50_C"/>
</dbReference>
<dbReference type="GO" id="GO:0004518">
    <property type="term" value="F:nuclease activity"/>
    <property type="evidence" value="ECO:0007669"/>
    <property type="project" value="UniProtKB-KW"/>
</dbReference>
<dbReference type="AlphaFoldDB" id="A0A077M901"/>
<dbReference type="Pfam" id="PF13470">
    <property type="entry name" value="PIN_3"/>
    <property type="match status" value="1"/>
</dbReference>
<keyword evidence="4" id="KW-0460">Magnesium</keyword>
<feature type="domain" description="VapC50 C-terminal" evidence="6">
    <location>
        <begin position="132"/>
        <end position="184"/>
    </location>
</feature>
<keyword evidence="8" id="KW-1185">Reference proteome</keyword>
<gene>
    <name evidence="7" type="ORF">BN13_160012</name>
</gene>
<keyword evidence="1" id="KW-0540">Nuclease</keyword>
<dbReference type="GO" id="GO:0046872">
    <property type="term" value="F:metal ion binding"/>
    <property type="evidence" value="ECO:0007669"/>
    <property type="project" value="UniProtKB-KW"/>
</dbReference>
<dbReference type="RefSeq" id="WP_048544705.1">
    <property type="nucleotide sequence ID" value="NZ_HF571038.1"/>
</dbReference>
<reference evidence="7 8" key="1">
    <citation type="journal article" date="2013" name="ISME J.">
        <title>A metabolic model for members of the genus Tetrasphaera involved in enhanced biological phosphorus removal.</title>
        <authorList>
            <person name="Kristiansen R."/>
            <person name="Nguyen H.T.T."/>
            <person name="Saunders A.M."/>
            <person name="Nielsen J.L."/>
            <person name="Wimmer R."/>
            <person name="Le V.Q."/>
            <person name="McIlroy S.J."/>
            <person name="Petrovski S."/>
            <person name="Seviour R.J."/>
            <person name="Calteau A."/>
            <person name="Nielsen K.L."/>
            <person name="Nielsen P.H."/>
        </authorList>
    </citation>
    <scope>NUCLEOTIDE SEQUENCE [LARGE SCALE GENOMIC DNA]</scope>
    <source>
        <strain evidence="7 8">Ben 74</strain>
    </source>
</reference>
<protein>
    <submittedName>
        <fullName evidence="7">Uncharacterized protein</fullName>
    </submittedName>
</protein>
<sequence>MRHGQRVFIDTSELFPFTIMDLLLNLSEDLLFTWVWTDEVIQEWERVIVREGMRTPASAAAVGSAVRHYFGQGRIDPGVYRAMVTDDLSPDPDDRVHAAAVIHGHVDVLLTRNLKDLRTAPVLSAGVAVMTADEFLSGLLESFPRAVMDAFVRLAAEKRSPRLTSRELSKKLAVAGAPLFADRLVAYLPE</sequence>
<dbReference type="Proteomes" id="UP000035720">
    <property type="component" value="Unassembled WGS sequence"/>
</dbReference>
<name>A0A077M901_9MICO</name>
<dbReference type="InterPro" id="IPR002716">
    <property type="entry name" value="PIN_dom"/>
</dbReference>
<evidence type="ECO:0000259" key="6">
    <source>
        <dbReference type="Pfam" id="PF26343"/>
    </source>
</evidence>
<evidence type="ECO:0000259" key="5">
    <source>
        <dbReference type="Pfam" id="PF13470"/>
    </source>
</evidence>
<keyword evidence="3" id="KW-0378">Hydrolase</keyword>
<evidence type="ECO:0000313" key="8">
    <source>
        <dbReference type="Proteomes" id="UP000035720"/>
    </source>
</evidence>
<evidence type="ECO:0000313" key="7">
    <source>
        <dbReference type="EMBL" id="CCI52330.1"/>
    </source>
</evidence>
<evidence type="ECO:0000256" key="3">
    <source>
        <dbReference type="ARBA" id="ARBA00022801"/>
    </source>
</evidence>
<comment type="caution">
    <text evidence="7">The sequence shown here is derived from an EMBL/GenBank/DDBJ whole genome shotgun (WGS) entry which is preliminary data.</text>
</comment>
<dbReference type="Pfam" id="PF26343">
    <property type="entry name" value="VapC50_C"/>
    <property type="match status" value="1"/>
</dbReference>
<evidence type="ECO:0000256" key="1">
    <source>
        <dbReference type="ARBA" id="ARBA00022722"/>
    </source>
</evidence>
<keyword evidence="2" id="KW-0479">Metal-binding</keyword>
<dbReference type="GO" id="GO:0016787">
    <property type="term" value="F:hydrolase activity"/>
    <property type="evidence" value="ECO:0007669"/>
    <property type="project" value="UniProtKB-KW"/>
</dbReference>
<dbReference type="EMBL" id="CAJC01000068">
    <property type="protein sequence ID" value="CCI52330.1"/>
    <property type="molecule type" value="Genomic_DNA"/>
</dbReference>